<dbReference type="PROSITE" id="PS50005">
    <property type="entry name" value="TPR"/>
    <property type="match status" value="1"/>
</dbReference>
<evidence type="ECO:0000313" key="5">
    <source>
        <dbReference type="Proteomes" id="UP000536179"/>
    </source>
</evidence>
<feature type="region of interest" description="Disordered" evidence="2">
    <location>
        <begin position="46"/>
        <end position="71"/>
    </location>
</feature>
<accession>A0A7W5DVN5</accession>
<dbReference type="SUPFAM" id="SSF48452">
    <property type="entry name" value="TPR-like"/>
    <property type="match status" value="1"/>
</dbReference>
<name>A0A7W5DVN5_9BACT</name>
<sequence length="894" mass="100067">MIASSVFRARTRFNTAVSLQFSRMTSLLLLIVLTIVSSSVVFAQNENGPVENNRPNNNITTNDLATNDPNQTDATTVEREISEVALNLDQVTWFTDVVATATVEVPESVVEPDEMPISDDVSLIDISISAKTRSGDAHKAVIRFLPRRTGLSVFPSLEFVSETHSYRTPATQFIVGAPKSSEEMRFELSPASTTVYAGDPLRMDVTWSSREATNRFRSLRCFPAFFNNDDIEVVIPRCTAEEDRQMGMPFGGRRLIVERVPPEDQPTQFGTVHFSMFVRFHKPGLIEIPAVRLEVALQNGNGGAFAPYAAYYNNGLFEPLSSLTSYERVFAESPPMSIDVKPLPGENRSERFSNLFTPCEIEVSISDQELEVGQVVEVDLRVHSNAPHGMLDLKPLTLQRSLRGRFHVSPEFGRTWYPDGTGFRARVRPLTTNVTAFPSLQIPVFDSERGTYRDIQTASVPLTVNPHEGSRFFDVRRLVTEPTLTDQPDGIWHNARPTQMTDFMNRFSGILAEYLYVWLIAGVVLYAIARPWVIERRRRAINPLYRLQALAYKQLRNAPEGTTEKWLAFRNFLATGFSMPEGAWTSGDAQRRLRDLDLADDDIELIEKAHEAADQSDFSKQKPTSTVPNLNHLADRLFAKFRTLSALLLLIGALTPSIGFGSEWNEAESFFEEALKSTPGLPETNALYSQAALKFESAATSEHRPGASWFNAGNAWFQSGELGRAIACYRQAQIYSPFDQQVRENLRAARALTVDVLEEPRSLSLSALPLRWICAAIVPLGFGLIALLLIHERYRNLATKISCIVATTTVLAAIALAVNAHMHSGGEGVVIVGEIYGRKGPSYTYNTAFNESLHDGLEFRVLSRRDDWLEIELADGRRCWIPADETRLIINRRF</sequence>
<evidence type="ECO:0000256" key="1">
    <source>
        <dbReference type="PROSITE-ProRule" id="PRU00339"/>
    </source>
</evidence>
<protein>
    <submittedName>
        <fullName evidence="4">Tetratricopeptide (TPR) repeat protein</fullName>
    </submittedName>
</protein>
<keyword evidence="3" id="KW-0472">Membrane</keyword>
<reference evidence="4 5" key="1">
    <citation type="submission" date="2020-08" db="EMBL/GenBank/DDBJ databases">
        <title>Genomic Encyclopedia of Type Strains, Phase III (KMG-III): the genomes of soil and plant-associated and newly described type strains.</title>
        <authorList>
            <person name="Whitman W."/>
        </authorList>
    </citation>
    <scope>NUCLEOTIDE SEQUENCE [LARGE SCALE GENOMIC DNA]</scope>
    <source>
        <strain evidence="4 5">CECT 8075</strain>
    </source>
</reference>
<feature type="repeat" description="TPR" evidence="1">
    <location>
        <begin position="706"/>
        <end position="739"/>
    </location>
</feature>
<evidence type="ECO:0000313" key="4">
    <source>
        <dbReference type="EMBL" id="MBB3205381.1"/>
    </source>
</evidence>
<feature type="compositionally biased region" description="Low complexity" evidence="2">
    <location>
        <begin position="46"/>
        <end position="62"/>
    </location>
</feature>
<dbReference type="EMBL" id="JACHXU010000003">
    <property type="protein sequence ID" value="MBB3205381.1"/>
    <property type="molecule type" value="Genomic_DNA"/>
</dbReference>
<proteinExistence type="predicted"/>
<dbReference type="Proteomes" id="UP000536179">
    <property type="component" value="Unassembled WGS sequence"/>
</dbReference>
<feature type="transmembrane region" description="Helical" evidence="3">
    <location>
        <begin position="797"/>
        <end position="818"/>
    </location>
</feature>
<dbReference type="Gene3D" id="2.30.30.40">
    <property type="entry name" value="SH3 Domains"/>
    <property type="match status" value="1"/>
</dbReference>
<gene>
    <name evidence="4" type="ORF">FHS27_001181</name>
</gene>
<organism evidence="4 5">
    <name type="scientific">Aporhodopirellula rubra</name>
    <dbReference type="NCBI Taxonomy" id="980271"/>
    <lineage>
        <taxon>Bacteria</taxon>
        <taxon>Pseudomonadati</taxon>
        <taxon>Planctomycetota</taxon>
        <taxon>Planctomycetia</taxon>
        <taxon>Pirellulales</taxon>
        <taxon>Pirellulaceae</taxon>
        <taxon>Aporhodopirellula</taxon>
    </lineage>
</organism>
<dbReference type="Gene3D" id="1.25.40.10">
    <property type="entry name" value="Tetratricopeptide repeat domain"/>
    <property type="match status" value="1"/>
</dbReference>
<evidence type="ECO:0000256" key="3">
    <source>
        <dbReference type="SAM" id="Phobius"/>
    </source>
</evidence>
<comment type="caution">
    <text evidence="4">The sequence shown here is derived from an EMBL/GenBank/DDBJ whole genome shotgun (WGS) entry which is preliminary data.</text>
</comment>
<keyword evidence="1" id="KW-0802">TPR repeat</keyword>
<feature type="transmembrane region" description="Helical" evidence="3">
    <location>
        <begin position="644"/>
        <end position="662"/>
    </location>
</feature>
<keyword evidence="3" id="KW-0812">Transmembrane</keyword>
<dbReference type="InterPro" id="IPR019734">
    <property type="entry name" value="TPR_rpt"/>
</dbReference>
<dbReference type="RefSeq" id="WP_246419147.1">
    <property type="nucleotide sequence ID" value="NZ_JACHXU010000003.1"/>
</dbReference>
<feature type="transmembrane region" description="Helical" evidence="3">
    <location>
        <begin position="507"/>
        <end position="529"/>
    </location>
</feature>
<dbReference type="AlphaFoldDB" id="A0A7W5DVN5"/>
<keyword evidence="3" id="KW-1133">Transmembrane helix</keyword>
<evidence type="ECO:0000256" key="2">
    <source>
        <dbReference type="SAM" id="MobiDB-lite"/>
    </source>
</evidence>
<feature type="transmembrane region" description="Helical" evidence="3">
    <location>
        <begin position="770"/>
        <end position="790"/>
    </location>
</feature>
<keyword evidence="5" id="KW-1185">Reference proteome</keyword>
<dbReference type="InterPro" id="IPR011990">
    <property type="entry name" value="TPR-like_helical_dom_sf"/>
</dbReference>